<name>A0A0D2JEY1_9BACT</name>
<evidence type="ECO:0000313" key="2">
    <source>
        <dbReference type="EMBL" id="KIX85601.1"/>
    </source>
</evidence>
<dbReference type="AlphaFoldDB" id="A0A0D2JEY1"/>
<evidence type="ECO:0000313" key="3">
    <source>
        <dbReference type="Proteomes" id="UP000032214"/>
    </source>
</evidence>
<protein>
    <submittedName>
        <fullName evidence="2">Uncharacterized protein</fullName>
    </submittedName>
</protein>
<proteinExistence type="predicted"/>
<keyword evidence="1" id="KW-1133">Transmembrane helix</keyword>
<gene>
    <name evidence="2" type="ORF">J120_01435</name>
</gene>
<reference evidence="2 3" key="1">
    <citation type="journal article" date="2013" name="Proc. Natl. Acad. Sci. U.S.A.">
        <title>Candidate phylum TM6 genome recovered from a hospital sink biofilm provides genomic insights into this uncultivated phylum.</title>
        <authorList>
            <person name="McLean J.S."/>
            <person name="Lombardo M.J."/>
            <person name="Badger J.H."/>
            <person name="Edlund A."/>
            <person name="Novotny M."/>
            <person name="Yee-Greenbaum J."/>
            <person name="Vyahhi N."/>
            <person name="Hall A.P."/>
            <person name="Yang Y."/>
            <person name="Dupont C.L."/>
            <person name="Ziegler M.G."/>
            <person name="Chitsaz H."/>
            <person name="Allen A.E."/>
            <person name="Yooseph S."/>
            <person name="Tesler G."/>
            <person name="Pevzner P.A."/>
            <person name="Friedman R.M."/>
            <person name="Nealson K.H."/>
            <person name="Venter J.C."/>
            <person name="Lasken R.S."/>
        </authorList>
    </citation>
    <scope>NUCLEOTIDE SEQUENCE [LARGE SCALE GENOMIC DNA]</scope>
    <source>
        <strain evidence="2 3">TM6SC1</strain>
    </source>
</reference>
<accession>A0A0D2JEY1</accession>
<dbReference type="EMBL" id="ARQD01000001">
    <property type="protein sequence ID" value="KIX85601.1"/>
    <property type="molecule type" value="Genomic_DNA"/>
</dbReference>
<comment type="caution">
    <text evidence="2">The sequence shown here is derived from an EMBL/GenBank/DDBJ whole genome shotgun (WGS) entry which is preliminary data.</text>
</comment>
<organism evidence="2 3">
    <name type="scientific">candidate division TM6 bacterium JCVI TM6SC1</name>
    <dbReference type="NCBI Taxonomy" id="1306947"/>
    <lineage>
        <taxon>Bacteria</taxon>
        <taxon>Candidatus Babelota</taxon>
        <taxon>Vermiphilus</taxon>
    </lineage>
</organism>
<keyword evidence="3" id="KW-1185">Reference proteome</keyword>
<keyword evidence="1" id="KW-0812">Transmembrane</keyword>
<keyword evidence="1" id="KW-0472">Membrane</keyword>
<dbReference type="Proteomes" id="UP000032214">
    <property type="component" value="Unassembled WGS sequence"/>
</dbReference>
<evidence type="ECO:0000256" key="1">
    <source>
        <dbReference type="SAM" id="Phobius"/>
    </source>
</evidence>
<dbReference type="STRING" id="1306947.J120_01435"/>
<feature type="transmembrane region" description="Helical" evidence="1">
    <location>
        <begin position="7"/>
        <end position="27"/>
    </location>
</feature>
<sequence length="336" mass="37138">MKSWATLYTYIFAGVFIFSIITPINALEVLATKAGTHLASAVITRTVVSTEDIVKGAAGIASVALIGWASKKAYQFIMNCIDKRMLIVQAQGQKNHEVVTTLLQDASEDIKTLQDTTSQMASQVENLEQTTQTGFNTLEKKTQEVQGTVISIQEKIDTNNLDAKAHFEEIKKKLANQEEISSQDRTFFNNFQDELCRMNKTVYNLSDQSEFIKKQLTEQLAASAANNQVLEHNTNSLERTSQSLIDAHGKLNQISTTVHETSEQYEAIKKIIASKSASDERANTQIAAVDKKVDALILLVSSLFDEQAKNNPHLSSIVSNLIAQPNQQPTSVDVTQ</sequence>